<evidence type="ECO:0000256" key="12">
    <source>
        <dbReference type="ARBA" id="ARBA00023268"/>
    </source>
</evidence>
<evidence type="ECO:0000256" key="6">
    <source>
        <dbReference type="ARBA" id="ARBA00022619"/>
    </source>
</evidence>
<dbReference type="eggNOG" id="COG1985">
    <property type="taxonomic scope" value="Bacteria"/>
</dbReference>
<feature type="binding site" evidence="15">
    <location>
        <position position="221"/>
    </location>
    <ligand>
        <name>NADP(+)</name>
        <dbReference type="ChEBI" id="CHEBI:58349"/>
    </ligand>
</feature>
<comment type="pathway">
    <text evidence="2 13">Cofactor biosynthesis; riboflavin biosynthesis; 5-amino-6-(D-ribitylamino)uracil from GTP: step 2/4.</text>
</comment>
<dbReference type="Proteomes" id="UP000003973">
    <property type="component" value="Unassembled WGS sequence"/>
</dbReference>
<reference evidence="18" key="1">
    <citation type="submission" date="2011-10" db="EMBL/GenBank/DDBJ databases">
        <title>The Genome Sequence of Oxalobacter formigenes HOxBLS.</title>
        <authorList>
            <consortium name="The Broad Institute Genome Sequencing Platform"/>
            <person name="Earl A."/>
            <person name="Ward D."/>
            <person name="Feldgarden M."/>
            <person name="Gevers D."/>
            <person name="Allison M.J."/>
            <person name="Humphrey S."/>
            <person name="Young S.K."/>
            <person name="Zeng Q."/>
            <person name="Gargeya S."/>
            <person name="Fitzgerald M."/>
            <person name="Haas B."/>
            <person name="Abouelleil A."/>
            <person name="Alvarado L."/>
            <person name="Arachchi H.M."/>
            <person name="Berlin A."/>
            <person name="Brown A."/>
            <person name="Chapman S.B."/>
            <person name="Chen Z."/>
            <person name="Dunbar C."/>
            <person name="Freedman E."/>
            <person name="Gearin G."/>
            <person name="Goldberg J."/>
            <person name="Griggs A."/>
            <person name="Gujja S."/>
            <person name="Heiman D."/>
            <person name="Howarth C."/>
            <person name="Larson L."/>
            <person name="Lui A."/>
            <person name="MacDonald P.J.P."/>
            <person name="Montmayeur A."/>
            <person name="Murphy C."/>
            <person name="Neiman D."/>
            <person name="Pearson M."/>
            <person name="Priest M."/>
            <person name="Roberts A."/>
            <person name="Saif S."/>
            <person name="Shea T."/>
            <person name="Shenoy N."/>
            <person name="Sisk P."/>
            <person name="Stolte C."/>
            <person name="Sykes S."/>
            <person name="Wortman J."/>
            <person name="Nusbaum C."/>
            <person name="Birren B."/>
        </authorList>
    </citation>
    <scope>NUCLEOTIDE SEQUENCE [LARGE SCALE GENOMIC DNA]</scope>
    <source>
        <strain evidence="18">HOxBLS</strain>
    </source>
</reference>
<comment type="catalytic activity">
    <reaction evidence="13">
        <text>5-amino-6-(5-phospho-D-ribitylamino)uracil + NADP(+) = 5-amino-6-(5-phospho-D-ribosylamino)uracil + NADPH + H(+)</text>
        <dbReference type="Rhea" id="RHEA:17845"/>
        <dbReference type="ChEBI" id="CHEBI:15378"/>
        <dbReference type="ChEBI" id="CHEBI:57783"/>
        <dbReference type="ChEBI" id="CHEBI:58349"/>
        <dbReference type="ChEBI" id="CHEBI:58421"/>
        <dbReference type="ChEBI" id="CHEBI:58453"/>
        <dbReference type="EC" id="1.1.1.193"/>
    </reaction>
</comment>
<evidence type="ECO:0000259" key="17">
    <source>
        <dbReference type="PROSITE" id="PS51747"/>
    </source>
</evidence>
<evidence type="ECO:0000256" key="13">
    <source>
        <dbReference type="PIRNR" id="PIRNR006769"/>
    </source>
</evidence>
<organism evidence="18 19">
    <name type="scientific">Oxalobacter paraformigenes</name>
    <dbReference type="NCBI Taxonomy" id="556268"/>
    <lineage>
        <taxon>Bacteria</taxon>
        <taxon>Pseudomonadati</taxon>
        <taxon>Pseudomonadota</taxon>
        <taxon>Betaproteobacteria</taxon>
        <taxon>Burkholderiales</taxon>
        <taxon>Oxalobacteraceae</taxon>
        <taxon>Oxalobacter</taxon>
    </lineage>
</organism>
<dbReference type="EMBL" id="ACDP02000001">
    <property type="protein sequence ID" value="EEO28565.2"/>
    <property type="molecule type" value="Genomic_DNA"/>
</dbReference>
<keyword evidence="9 13" id="KW-0862">Zinc</keyword>
<keyword evidence="8 13" id="KW-0378">Hydrolase</keyword>
<protein>
    <recommendedName>
        <fullName evidence="13">Riboflavin biosynthesis protein RibD</fullName>
    </recommendedName>
    <domain>
        <recommendedName>
            <fullName evidence="13">Diaminohydroxyphosphoribosylaminopyrimidine deaminase</fullName>
            <shortName evidence="13">DRAP deaminase</shortName>
            <ecNumber evidence="13">3.5.4.26</ecNumber>
        </recommendedName>
        <alternativeName>
            <fullName evidence="13">Riboflavin-specific deaminase</fullName>
        </alternativeName>
    </domain>
    <domain>
        <recommendedName>
            <fullName evidence="13">5-amino-6-(5-phosphoribosylamino)uracil reductase</fullName>
            <ecNumber evidence="13">1.1.1.193</ecNumber>
        </recommendedName>
        <alternativeName>
            <fullName evidence="13">HTP reductase</fullName>
        </alternativeName>
    </domain>
</protein>
<dbReference type="PROSITE" id="PS00903">
    <property type="entry name" value="CYT_DCMP_DEAMINASES_1"/>
    <property type="match status" value="1"/>
</dbReference>
<dbReference type="CDD" id="cd01284">
    <property type="entry name" value="Riboflavin_deaminase-reductase"/>
    <property type="match status" value="1"/>
</dbReference>
<feature type="binding site" evidence="15">
    <location>
        <position position="229"/>
    </location>
    <ligand>
        <name>substrate</name>
    </ligand>
</feature>
<sequence length="383" mass="41831">MDAALPTTGMNELKGSPDRASLTEHEFFMKRALELARNCSVLVSPNPKVGCVIVRNGHILGEGYTRPAGKNHAEIEALNEAVSRGEDCRGATVYVTLEPCAHFGRTPPCADALVRAGVSRVIAAMEDPNPLVAGKGLEKLKAAGIHVICGILADEAREMNRGFLSRVERGRPWVRMKVAASLDGKTALSNGESQWITSEKAREDGHRWRMRADAIMTGIGTVIQDNPRLNVRLPDAVRQPVRIVVDSQLKTPLDARVLEEGKTWIFSANASPYKIGAMQEKGVRVFSTINNTGRVDLAEMMETLAKQEINEIHVEAGATLNGALMQESLVDEMLIYLAPCFLGSGKNMLSLNHIDRLADKIALDFHEIVPIGDDIRIVARLTD</sequence>
<comment type="pathway">
    <text evidence="3 13">Cofactor biosynthesis; riboflavin biosynthesis; 5-amino-6-(D-ribitylamino)uracil from GTP: step 3/4.</text>
</comment>
<keyword evidence="19" id="KW-1185">Reference proteome</keyword>
<evidence type="ECO:0000256" key="1">
    <source>
        <dbReference type="ARBA" id="ARBA00002151"/>
    </source>
</evidence>
<feature type="binding site" evidence="15">
    <location>
        <position position="315"/>
    </location>
    <ligand>
        <name>substrate</name>
    </ligand>
</feature>
<gene>
    <name evidence="18" type="ORF">OFAG_01718</name>
</gene>
<keyword evidence="12" id="KW-0511">Multifunctional enzyme</keyword>
<comment type="caution">
    <text evidence="18">The sequence shown here is derived from an EMBL/GenBank/DDBJ whole genome shotgun (WGS) entry which is preliminary data.</text>
</comment>
<evidence type="ECO:0000256" key="16">
    <source>
        <dbReference type="PIRSR" id="PIRSR006769-3"/>
    </source>
</evidence>
<feature type="binding site" evidence="15">
    <location>
        <begin position="317"/>
        <end position="323"/>
    </location>
    <ligand>
        <name>NADP(+)</name>
        <dbReference type="ChEBI" id="CHEBI:58349"/>
    </ligand>
</feature>
<feature type="binding site" evidence="15">
    <location>
        <position position="232"/>
    </location>
    <ligand>
        <name>substrate</name>
    </ligand>
</feature>
<keyword evidence="11 13" id="KW-0560">Oxidoreductase</keyword>
<comment type="similarity">
    <text evidence="5 13">In the C-terminal section; belongs to the HTP reductase family.</text>
</comment>
<dbReference type="SUPFAM" id="SSF53597">
    <property type="entry name" value="Dihydrofolate reductase-like"/>
    <property type="match status" value="1"/>
</dbReference>
<dbReference type="GO" id="GO:0009231">
    <property type="term" value="P:riboflavin biosynthetic process"/>
    <property type="evidence" value="ECO:0007669"/>
    <property type="project" value="UniProtKB-UniPathway"/>
</dbReference>
<feature type="binding site" evidence="15">
    <location>
        <position position="225"/>
    </location>
    <ligand>
        <name>NADP(+)</name>
        <dbReference type="ChEBI" id="CHEBI:58349"/>
    </ligand>
</feature>
<keyword evidence="7 13" id="KW-0479">Metal-binding</keyword>
<comment type="function">
    <text evidence="1 13">Converts 2,5-diamino-6-(ribosylamino)-4(3h)-pyrimidinone 5'-phosphate into 5-amino-6-(ribosylamino)-2,4(1h,3h)-pyrimidinedione 5'-phosphate.</text>
</comment>
<dbReference type="PANTHER" id="PTHR38011:SF7">
    <property type="entry name" value="2,5-DIAMINO-6-RIBOSYLAMINO-4(3H)-PYRIMIDINONE 5'-PHOSPHATE REDUCTASE"/>
    <property type="match status" value="1"/>
</dbReference>
<dbReference type="GO" id="GO:0008270">
    <property type="term" value="F:zinc ion binding"/>
    <property type="evidence" value="ECO:0007669"/>
    <property type="project" value="InterPro"/>
</dbReference>
<keyword evidence="10 13" id="KW-0521">NADP</keyword>
<feature type="binding site" evidence="16">
    <location>
        <position position="72"/>
    </location>
    <ligand>
        <name>Zn(2+)</name>
        <dbReference type="ChEBI" id="CHEBI:29105"/>
        <note>catalytic</note>
    </ligand>
</feature>
<feature type="active site" description="Proton donor" evidence="14">
    <location>
        <position position="74"/>
    </location>
</feature>
<dbReference type="FunFam" id="3.40.140.10:FF:000025">
    <property type="entry name" value="Riboflavin biosynthesis protein RibD"/>
    <property type="match status" value="1"/>
</dbReference>
<dbReference type="Pfam" id="PF01872">
    <property type="entry name" value="RibD_C"/>
    <property type="match status" value="1"/>
</dbReference>
<evidence type="ECO:0000256" key="9">
    <source>
        <dbReference type="ARBA" id="ARBA00022833"/>
    </source>
</evidence>
<dbReference type="HOGENOM" id="CLU_036590_1_2_4"/>
<name>C3X5S9_9BURK</name>
<dbReference type="Gene3D" id="3.40.430.10">
    <property type="entry name" value="Dihydrofolate Reductase, subunit A"/>
    <property type="match status" value="1"/>
</dbReference>
<dbReference type="InterPro" id="IPR024072">
    <property type="entry name" value="DHFR-like_dom_sf"/>
</dbReference>
<feature type="binding site" evidence="15">
    <location>
        <position position="193"/>
    </location>
    <ligand>
        <name>substrate</name>
    </ligand>
</feature>
<dbReference type="InterPro" id="IPR002125">
    <property type="entry name" value="CMP_dCMP_dom"/>
</dbReference>
<feature type="domain" description="CMP/dCMP-type deaminase" evidence="17">
    <location>
        <begin position="23"/>
        <end position="148"/>
    </location>
</feature>
<feature type="binding site" evidence="15">
    <location>
        <position position="195"/>
    </location>
    <ligand>
        <name>NADP(+)</name>
        <dbReference type="ChEBI" id="CHEBI:58349"/>
    </ligand>
</feature>
<dbReference type="Gene3D" id="3.40.140.10">
    <property type="entry name" value="Cytidine Deaminase, domain 2"/>
    <property type="match status" value="1"/>
</dbReference>
<feature type="binding site" evidence="16">
    <location>
        <position position="109"/>
    </location>
    <ligand>
        <name>Zn(2+)</name>
        <dbReference type="ChEBI" id="CHEBI:29105"/>
        <note>catalytic</note>
    </ligand>
</feature>
<dbReference type="InterPro" id="IPR011549">
    <property type="entry name" value="RibD_C"/>
</dbReference>
<comment type="similarity">
    <text evidence="4 13">In the N-terminal section; belongs to the cytidine and deoxycytidylate deaminase family.</text>
</comment>
<evidence type="ECO:0000256" key="5">
    <source>
        <dbReference type="ARBA" id="ARBA00007417"/>
    </source>
</evidence>
<dbReference type="InterPro" id="IPR004794">
    <property type="entry name" value="Eubact_RibD"/>
</dbReference>
<dbReference type="Pfam" id="PF00383">
    <property type="entry name" value="dCMP_cyt_deam_1"/>
    <property type="match status" value="1"/>
</dbReference>
<dbReference type="NCBIfam" id="TIGR00227">
    <property type="entry name" value="ribD_Cterm"/>
    <property type="match status" value="1"/>
</dbReference>
<dbReference type="UniPathway" id="UPA00275">
    <property type="reaction ID" value="UER00401"/>
</dbReference>
<comment type="cofactor">
    <cofactor evidence="13 16">
        <name>Zn(2+)</name>
        <dbReference type="ChEBI" id="CHEBI:29105"/>
    </cofactor>
    <text evidence="13 16">Binds 1 zinc ion.</text>
</comment>
<evidence type="ECO:0000256" key="7">
    <source>
        <dbReference type="ARBA" id="ARBA00022723"/>
    </source>
</evidence>
<dbReference type="PANTHER" id="PTHR38011">
    <property type="entry name" value="DIHYDROFOLATE REDUCTASE FAMILY PROTEIN (AFU_ORTHOLOGUE AFUA_8G06820)"/>
    <property type="match status" value="1"/>
</dbReference>
<dbReference type="eggNOG" id="COG0117">
    <property type="taxonomic scope" value="Bacteria"/>
</dbReference>
<comment type="catalytic activity">
    <reaction evidence="13">
        <text>2,5-diamino-6-hydroxy-4-(5-phosphoribosylamino)-pyrimidine + H2O + H(+) = 5-amino-6-(5-phospho-D-ribosylamino)uracil + NH4(+)</text>
        <dbReference type="Rhea" id="RHEA:21868"/>
        <dbReference type="ChEBI" id="CHEBI:15377"/>
        <dbReference type="ChEBI" id="CHEBI:15378"/>
        <dbReference type="ChEBI" id="CHEBI:28938"/>
        <dbReference type="ChEBI" id="CHEBI:58453"/>
        <dbReference type="ChEBI" id="CHEBI:58614"/>
        <dbReference type="EC" id="3.5.4.26"/>
    </reaction>
</comment>
<evidence type="ECO:0000256" key="11">
    <source>
        <dbReference type="ARBA" id="ARBA00023002"/>
    </source>
</evidence>
<feature type="binding site" evidence="16">
    <location>
        <position position="100"/>
    </location>
    <ligand>
        <name>Zn(2+)</name>
        <dbReference type="ChEBI" id="CHEBI:29105"/>
        <note>catalytic</note>
    </ligand>
</feature>
<accession>C3X5S9</accession>
<dbReference type="EC" id="3.5.4.26" evidence="13"/>
<evidence type="ECO:0000256" key="10">
    <source>
        <dbReference type="ARBA" id="ARBA00022857"/>
    </source>
</evidence>
<evidence type="ECO:0000256" key="2">
    <source>
        <dbReference type="ARBA" id="ARBA00004882"/>
    </source>
</evidence>
<dbReference type="EC" id="1.1.1.193" evidence="13"/>
<feature type="binding site" evidence="15">
    <location>
        <position position="247"/>
    </location>
    <ligand>
        <name>NADP(+)</name>
        <dbReference type="ChEBI" id="CHEBI:58349"/>
    </ligand>
</feature>
<evidence type="ECO:0000256" key="15">
    <source>
        <dbReference type="PIRSR" id="PIRSR006769-2"/>
    </source>
</evidence>
<keyword evidence="6 13" id="KW-0686">Riboflavin biosynthesis</keyword>
<evidence type="ECO:0000313" key="19">
    <source>
        <dbReference type="Proteomes" id="UP000003973"/>
    </source>
</evidence>
<dbReference type="GO" id="GO:0050661">
    <property type="term" value="F:NADP binding"/>
    <property type="evidence" value="ECO:0007669"/>
    <property type="project" value="InterPro"/>
</dbReference>
<dbReference type="PROSITE" id="PS51747">
    <property type="entry name" value="CYT_DCMP_DEAMINASES_2"/>
    <property type="match status" value="1"/>
</dbReference>
<dbReference type="InterPro" id="IPR016192">
    <property type="entry name" value="APOBEC/CMP_deaminase_Zn-bd"/>
</dbReference>
<evidence type="ECO:0000256" key="3">
    <source>
        <dbReference type="ARBA" id="ARBA00004910"/>
    </source>
</evidence>
<evidence type="ECO:0000256" key="4">
    <source>
        <dbReference type="ARBA" id="ARBA00005259"/>
    </source>
</evidence>
<dbReference type="InterPro" id="IPR002734">
    <property type="entry name" value="RibDG_C"/>
</dbReference>
<dbReference type="InterPro" id="IPR016193">
    <property type="entry name" value="Cytidine_deaminase-like"/>
</dbReference>
<proteinExistence type="inferred from homology"/>
<evidence type="ECO:0000256" key="8">
    <source>
        <dbReference type="ARBA" id="ARBA00022801"/>
    </source>
</evidence>
<dbReference type="GO" id="GO:0008835">
    <property type="term" value="F:diaminohydroxyphosphoribosylaminopyrimidine deaminase activity"/>
    <property type="evidence" value="ECO:0007669"/>
    <property type="project" value="UniProtKB-EC"/>
</dbReference>
<evidence type="ECO:0000313" key="18">
    <source>
        <dbReference type="EMBL" id="EEO28565.2"/>
    </source>
</evidence>
<evidence type="ECO:0000256" key="14">
    <source>
        <dbReference type="PIRSR" id="PIRSR006769-1"/>
    </source>
</evidence>
<dbReference type="SUPFAM" id="SSF53927">
    <property type="entry name" value="Cytidine deaminase-like"/>
    <property type="match status" value="1"/>
</dbReference>
<feature type="binding site" evidence="15">
    <location>
        <position position="179"/>
    </location>
    <ligand>
        <name>NADP(+)</name>
        <dbReference type="ChEBI" id="CHEBI:58349"/>
    </ligand>
</feature>
<dbReference type="GO" id="GO:0008703">
    <property type="term" value="F:5-amino-6-(5-phosphoribosylamino)uracil reductase activity"/>
    <property type="evidence" value="ECO:0007669"/>
    <property type="project" value="UniProtKB-EC"/>
</dbReference>
<feature type="binding site" evidence="15">
    <location>
        <position position="209"/>
    </location>
    <ligand>
        <name>substrate</name>
    </ligand>
</feature>
<dbReference type="NCBIfam" id="TIGR00326">
    <property type="entry name" value="eubact_ribD"/>
    <property type="match status" value="1"/>
</dbReference>
<dbReference type="PIRSF" id="PIRSF006769">
    <property type="entry name" value="RibD"/>
    <property type="match status" value="1"/>
</dbReference>
<dbReference type="InterPro" id="IPR050765">
    <property type="entry name" value="Riboflavin_Biosynth_HTPR"/>
</dbReference>
<dbReference type="AlphaFoldDB" id="C3X5S9"/>